<keyword evidence="8" id="KW-1185">Reference proteome</keyword>
<feature type="non-terminal residue" evidence="7">
    <location>
        <position position="1"/>
    </location>
</feature>
<dbReference type="InterPro" id="IPR029058">
    <property type="entry name" value="AB_hydrolase_fold"/>
</dbReference>
<dbReference type="AlphaFoldDB" id="A0A7C9PJQ8"/>
<dbReference type="Proteomes" id="UP000484255">
    <property type="component" value="Unassembled WGS sequence"/>
</dbReference>
<feature type="domain" description="AB hydrolase-1" evidence="5">
    <location>
        <begin position="63"/>
        <end position="240"/>
    </location>
</feature>
<keyword evidence="2" id="KW-0732">Signal</keyword>
<dbReference type="EMBL" id="JAAGOH010000025">
    <property type="protein sequence ID" value="NDY92951.1"/>
    <property type="molecule type" value="Genomic_DNA"/>
</dbReference>
<dbReference type="GO" id="GO:0016787">
    <property type="term" value="F:hydrolase activity"/>
    <property type="evidence" value="ECO:0007669"/>
    <property type="project" value="UniProtKB-KW"/>
</dbReference>
<dbReference type="Pfam" id="PF08386">
    <property type="entry name" value="Abhydrolase_4"/>
    <property type="match status" value="1"/>
</dbReference>
<evidence type="ECO:0000313" key="8">
    <source>
        <dbReference type="Proteomes" id="UP000484255"/>
    </source>
</evidence>
<dbReference type="InterPro" id="IPR013595">
    <property type="entry name" value="Pept_S33_TAP-like_C"/>
</dbReference>
<dbReference type="RefSeq" id="WP_163459005.1">
    <property type="nucleotide sequence ID" value="NZ_JAAGOH010000025.1"/>
</dbReference>
<evidence type="ECO:0000259" key="5">
    <source>
        <dbReference type="Pfam" id="PF00561"/>
    </source>
</evidence>
<dbReference type="SUPFAM" id="SSF53474">
    <property type="entry name" value="alpha/beta-Hydrolases"/>
    <property type="match status" value="1"/>
</dbReference>
<organism evidence="7 8">
    <name type="scientific">Ideonella livida</name>
    <dbReference type="NCBI Taxonomy" id="2707176"/>
    <lineage>
        <taxon>Bacteria</taxon>
        <taxon>Pseudomonadati</taxon>
        <taxon>Pseudomonadota</taxon>
        <taxon>Betaproteobacteria</taxon>
        <taxon>Burkholderiales</taxon>
        <taxon>Sphaerotilaceae</taxon>
        <taxon>Ideonella</taxon>
    </lineage>
</organism>
<dbReference type="InterPro" id="IPR051601">
    <property type="entry name" value="Serine_prot/Carboxylest_S33"/>
</dbReference>
<feature type="compositionally biased region" description="Pro residues" evidence="4">
    <location>
        <begin position="487"/>
        <end position="500"/>
    </location>
</feature>
<dbReference type="PANTHER" id="PTHR43248">
    <property type="entry name" value="2-SUCCINYL-6-HYDROXY-2,4-CYCLOHEXADIENE-1-CARBOXYLATE SYNTHASE"/>
    <property type="match status" value="1"/>
</dbReference>
<evidence type="ECO:0000256" key="4">
    <source>
        <dbReference type="SAM" id="MobiDB-lite"/>
    </source>
</evidence>
<sequence>APPVAPAPAPALSLQPCRLPGLATAVRCGTLARPLDPADPHGTQITLQVAVLPALARQPRPDPLLFLVGGPGQSAVELAATLQALVGPLGQQRDLVLVDQRGTGRSAPLRCPALEQPATAPLSQQLAGTEAQARALAACRQDLERLPGGRLTAYGTAQAAADLEAVRQALGVAQWNVIGVSYGTRLALELLRQQPQTVRRLVLDGVAPAGMGLPDAAEQDAQAALDGWLAACAADPACHQAHPRLGARWQAWLARLPQTFTLAHPLTGTLERVRLDAEQVAGLLRAPLYQPALAAGLPRAMEAAMAGRPDGLLGLAASLQGTDGGPGLYHGLHYAVVCQEDMAPLPTGARPGPLRRQYETLCRGWPTGAPPAPLPPSPAPVMLWAGGDDPVTPPRHALRVAQALGPKARLEVMTHGGHGLLSHPCVADRVRRFIQAPDEAAALRVSGALGAPPAGGSVPLTAVAWGSCSLGLPRPLPLTDGARPRQDTPPPTQPPAAAPR</sequence>
<evidence type="ECO:0000259" key="6">
    <source>
        <dbReference type="Pfam" id="PF08386"/>
    </source>
</evidence>
<comment type="caution">
    <text evidence="7">The sequence shown here is derived from an EMBL/GenBank/DDBJ whole genome shotgun (WGS) entry which is preliminary data.</text>
</comment>
<proteinExistence type="inferred from homology"/>
<feature type="domain" description="Peptidase S33 tripeptidyl aminopeptidase-like C-terminal" evidence="6">
    <location>
        <begin position="359"/>
        <end position="437"/>
    </location>
</feature>
<protein>
    <submittedName>
        <fullName evidence="7">Alpha/beta hydrolase</fullName>
    </submittedName>
</protein>
<evidence type="ECO:0000256" key="3">
    <source>
        <dbReference type="ARBA" id="ARBA00022801"/>
    </source>
</evidence>
<evidence type="ECO:0000256" key="1">
    <source>
        <dbReference type="ARBA" id="ARBA00010088"/>
    </source>
</evidence>
<dbReference type="InterPro" id="IPR000073">
    <property type="entry name" value="AB_hydrolase_1"/>
</dbReference>
<comment type="similarity">
    <text evidence="1">Belongs to the peptidase S33 family.</text>
</comment>
<accession>A0A7C9PJQ8</accession>
<keyword evidence="3 7" id="KW-0378">Hydrolase</keyword>
<dbReference type="PANTHER" id="PTHR43248:SF29">
    <property type="entry name" value="TRIPEPTIDYL AMINOPEPTIDASE"/>
    <property type="match status" value="1"/>
</dbReference>
<name>A0A7C9PJQ8_9BURK</name>
<gene>
    <name evidence="7" type="ORF">G3A44_17295</name>
</gene>
<feature type="region of interest" description="Disordered" evidence="4">
    <location>
        <begin position="474"/>
        <end position="500"/>
    </location>
</feature>
<reference evidence="7 8" key="1">
    <citation type="submission" date="2020-02" db="EMBL/GenBank/DDBJ databases">
        <title>Ideonella bacterium strain TBM-1.</title>
        <authorList>
            <person name="Chen W.-M."/>
        </authorList>
    </citation>
    <scope>NUCLEOTIDE SEQUENCE [LARGE SCALE GENOMIC DNA]</scope>
    <source>
        <strain evidence="7 8">TBM-1</strain>
    </source>
</reference>
<evidence type="ECO:0000256" key="2">
    <source>
        <dbReference type="ARBA" id="ARBA00022729"/>
    </source>
</evidence>
<dbReference type="Gene3D" id="3.40.50.1820">
    <property type="entry name" value="alpha/beta hydrolase"/>
    <property type="match status" value="1"/>
</dbReference>
<dbReference type="Pfam" id="PF00561">
    <property type="entry name" value="Abhydrolase_1"/>
    <property type="match status" value="1"/>
</dbReference>
<evidence type="ECO:0000313" key="7">
    <source>
        <dbReference type="EMBL" id="NDY92951.1"/>
    </source>
</evidence>